<proteinExistence type="predicted"/>
<sequence>VNKARDAKDTLGILFWGVMHKRFGDLVMSSASSAGYDGLPMQPVAPPSPDYVPGPEHPPSPDYVPSPEHPPSPVKDGDDEPFDDDDDDTNDKDEEPFEYENDGEEEERLALADSSTIPTVDHVPSVGDTDALKTDEAAPTLIPSPRWHMVMISVRPQTPIPFPSKAEVEILLALPIPPPSPLSPWDSLSAALGQIQALQARDQTHTDDHEGAGSSA</sequence>
<dbReference type="EMBL" id="BQNB010014799">
    <property type="protein sequence ID" value="GJT32508.1"/>
    <property type="molecule type" value="Genomic_DNA"/>
</dbReference>
<evidence type="ECO:0000256" key="1">
    <source>
        <dbReference type="SAM" id="MobiDB-lite"/>
    </source>
</evidence>
<feature type="non-terminal residue" evidence="2">
    <location>
        <position position="1"/>
    </location>
</feature>
<feature type="region of interest" description="Disordered" evidence="1">
    <location>
        <begin position="30"/>
        <end position="139"/>
    </location>
</feature>
<feature type="compositionally biased region" description="Pro residues" evidence="1">
    <location>
        <begin position="43"/>
        <end position="73"/>
    </location>
</feature>
<organism evidence="2 3">
    <name type="scientific">Tanacetum coccineum</name>
    <dbReference type="NCBI Taxonomy" id="301880"/>
    <lineage>
        <taxon>Eukaryota</taxon>
        <taxon>Viridiplantae</taxon>
        <taxon>Streptophyta</taxon>
        <taxon>Embryophyta</taxon>
        <taxon>Tracheophyta</taxon>
        <taxon>Spermatophyta</taxon>
        <taxon>Magnoliopsida</taxon>
        <taxon>eudicotyledons</taxon>
        <taxon>Gunneridae</taxon>
        <taxon>Pentapetalae</taxon>
        <taxon>asterids</taxon>
        <taxon>campanulids</taxon>
        <taxon>Asterales</taxon>
        <taxon>Asteraceae</taxon>
        <taxon>Asteroideae</taxon>
        <taxon>Anthemideae</taxon>
        <taxon>Anthemidinae</taxon>
        <taxon>Tanacetum</taxon>
    </lineage>
</organism>
<feature type="compositionally biased region" description="Acidic residues" evidence="1">
    <location>
        <begin position="77"/>
        <end position="107"/>
    </location>
</feature>
<protein>
    <submittedName>
        <fullName evidence="2">Uncharacterized protein</fullName>
    </submittedName>
</protein>
<reference evidence="2" key="1">
    <citation type="journal article" date="2022" name="Int. J. Mol. Sci.">
        <title>Draft Genome of Tanacetum Coccineum: Genomic Comparison of Closely Related Tanacetum-Family Plants.</title>
        <authorList>
            <person name="Yamashiro T."/>
            <person name="Shiraishi A."/>
            <person name="Nakayama K."/>
            <person name="Satake H."/>
        </authorList>
    </citation>
    <scope>NUCLEOTIDE SEQUENCE</scope>
</reference>
<reference evidence="2" key="2">
    <citation type="submission" date="2022-01" db="EMBL/GenBank/DDBJ databases">
        <authorList>
            <person name="Yamashiro T."/>
            <person name="Shiraishi A."/>
            <person name="Satake H."/>
            <person name="Nakayama K."/>
        </authorList>
    </citation>
    <scope>NUCLEOTIDE SEQUENCE</scope>
</reference>
<name>A0ABQ5D1Y0_9ASTR</name>
<gene>
    <name evidence="2" type="ORF">Tco_0922927</name>
</gene>
<comment type="caution">
    <text evidence="2">The sequence shown here is derived from an EMBL/GenBank/DDBJ whole genome shotgun (WGS) entry which is preliminary data.</text>
</comment>
<keyword evidence="3" id="KW-1185">Reference proteome</keyword>
<dbReference type="Proteomes" id="UP001151760">
    <property type="component" value="Unassembled WGS sequence"/>
</dbReference>
<evidence type="ECO:0000313" key="3">
    <source>
        <dbReference type="Proteomes" id="UP001151760"/>
    </source>
</evidence>
<accession>A0ABQ5D1Y0</accession>
<evidence type="ECO:0000313" key="2">
    <source>
        <dbReference type="EMBL" id="GJT32508.1"/>
    </source>
</evidence>